<dbReference type="RefSeq" id="WP_171441897.1">
    <property type="nucleotide sequence ID" value="NZ_JABFNS010000025.1"/>
</dbReference>
<name>A0A7Y4MRN9_MYXXA</name>
<keyword evidence="1" id="KW-0732">Signal</keyword>
<evidence type="ECO:0000313" key="3">
    <source>
        <dbReference type="Proteomes" id="UP000533080"/>
    </source>
</evidence>
<dbReference type="Proteomes" id="UP000533080">
    <property type="component" value="Unassembled WGS sequence"/>
</dbReference>
<reference evidence="2 3" key="1">
    <citation type="submission" date="2020-05" db="EMBL/GenBank/DDBJ databases">
        <authorList>
            <person name="Whitworth D."/>
        </authorList>
    </citation>
    <scope>NUCLEOTIDE SEQUENCE [LARGE SCALE GENOMIC DNA]</scope>
    <source>
        <strain evidence="2 3">AM005</strain>
    </source>
</reference>
<proteinExistence type="predicted"/>
<organism evidence="2 3">
    <name type="scientific">Myxococcus xanthus</name>
    <dbReference type="NCBI Taxonomy" id="34"/>
    <lineage>
        <taxon>Bacteria</taxon>
        <taxon>Pseudomonadati</taxon>
        <taxon>Myxococcota</taxon>
        <taxon>Myxococcia</taxon>
        <taxon>Myxococcales</taxon>
        <taxon>Cystobacterineae</taxon>
        <taxon>Myxococcaceae</taxon>
        <taxon>Myxococcus</taxon>
    </lineage>
</organism>
<gene>
    <name evidence="2" type="ORF">HNV28_15085</name>
</gene>
<evidence type="ECO:0008006" key="4">
    <source>
        <dbReference type="Google" id="ProtNLM"/>
    </source>
</evidence>
<feature type="chain" id="PRO_5031567964" description="Lipoprotein" evidence="1">
    <location>
        <begin position="21"/>
        <end position="322"/>
    </location>
</feature>
<evidence type="ECO:0000313" key="2">
    <source>
        <dbReference type="EMBL" id="NOJ79647.1"/>
    </source>
</evidence>
<protein>
    <recommendedName>
        <fullName evidence="4">Lipoprotein</fullName>
    </recommendedName>
</protein>
<dbReference type="EMBL" id="JABFNT010000042">
    <property type="protein sequence ID" value="NOJ79647.1"/>
    <property type="molecule type" value="Genomic_DNA"/>
</dbReference>
<accession>A0A7Y4MRN9</accession>
<comment type="caution">
    <text evidence="2">The sequence shown here is derived from an EMBL/GenBank/DDBJ whole genome shotgun (WGS) entry which is preliminary data.</text>
</comment>
<dbReference type="AlphaFoldDB" id="A0A7Y4MRN9"/>
<dbReference type="PROSITE" id="PS51257">
    <property type="entry name" value="PROKAR_LIPOPROTEIN"/>
    <property type="match status" value="1"/>
</dbReference>
<sequence length="322" mass="35099">MKSKCTFRLGILLMTGLMSAGCGDGFGEAQEPIDLSPSSLNAARLSFQHIDRLYESDPAAAVEASRRLRPKLDELNQLLARVEVSREHFIEFYDLQPGGILVVERGPVADGRVLSDGDVARHSAVELYRQLTQGATPPTALVSAESRRAVPDDAHVIVPDEAAPHLESSGGFAPDLGEQGRDGFSSVTQPLTSADGPFWRDSVCYKGGDFFDCWSNVTGNGWAAADAKTSFTQLAPYRGTVGLWVSYESSVKAAWNVAAGEWFSFHQYSGTYWTCPPLVACGSTDYYIRNHRWDVTDAVGDGYHFTYAFRRNCSGGLCTFSP</sequence>
<feature type="signal peptide" evidence="1">
    <location>
        <begin position="1"/>
        <end position="20"/>
    </location>
</feature>
<evidence type="ECO:0000256" key="1">
    <source>
        <dbReference type="SAM" id="SignalP"/>
    </source>
</evidence>